<dbReference type="GO" id="GO:0046872">
    <property type="term" value="F:metal ion binding"/>
    <property type="evidence" value="ECO:0007669"/>
    <property type="project" value="UniProtKB-KW"/>
</dbReference>
<dbReference type="CDD" id="cd16841">
    <property type="entry name" value="RraA_family"/>
    <property type="match status" value="1"/>
</dbReference>
<dbReference type="GO" id="GO:0008168">
    <property type="term" value="F:methyltransferase activity"/>
    <property type="evidence" value="ECO:0007669"/>
    <property type="project" value="UniProtKB-KW"/>
</dbReference>
<keyword evidence="4" id="KW-0456">Lyase</keyword>
<evidence type="ECO:0000256" key="6">
    <source>
        <dbReference type="ARBA" id="ARBA00030169"/>
    </source>
</evidence>
<comment type="caution">
    <text evidence="8">The sequence shown here is derived from an EMBL/GenBank/DDBJ whole genome shotgun (WGS) entry which is preliminary data.</text>
</comment>
<dbReference type="EMBL" id="LUCV01000017">
    <property type="protein sequence ID" value="OAI92654.1"/>
    <property type="molecule type" value="Genomic_DNA"/>
</dbReference>
<evidence type="ECO:0000256" key="7">
    <source>
        <dbReference type="PIRSR" id="PIRSR605493-1"/>
    </source>
</evidence>
<keyword evidence="7" id="KW-0460">Magnesium</keyword>
<comment type="cofactor">
    <cofactor evidence="1">
        <name>a divalent metal cation</name>
        <dbReference type="ChEBI" id="CHEBI:60240"/>
    </cofactor>
</comment>
<keyword evidence="8" id="KW-0489">Methyltransferase</keyword>
<dbReference type="InterPro" id="IPR036704">
    <property type="entry name" value="RraA/RraA-like_sf"/>
</dbReference>
<comment type="cofactor">
    <cofactor evidence="7">
        <name>Mg(2+)</name>
        <dbReference type="ChEBI" id="CHEBI:18420"/>
    </cofactor>
</comment>
<dbReference type="PANTHER" id="PTHR33254:SF4">
    <property type="entry name" value="4-HYDROXY-4-METHYL-2-OXOGLUTARATE ALDOLASE 3-RELATED"/>
    <property type="match status" value="1"/>
</dbReference>
<evidence type="ECO:0000256" key="3">
    <source>
        <dbReference type="ARBA" id="ARBA00022723"/>
    </source>
</evidence>
<dbReference type="GO" id="GO:0008948">
    <property type="term" value="F:oxaloacetate decarboxylase activity"/>
    <property type="evidence" value="ECO:0007669"/>
    <property type="project" value="TreeGrafter"/>
</dbReference>
<feature type="binding site" evidence="7">
    <location>
        <position position="121"/>
    </location>
    <ligand>
        <name>substrate</name>
    </ligand>
</feature>
<dbReference type="PANTHER" id="PTHR33254">
    <property type="entry name" value="4-HYDROXY-4-METHYL-2-OXOGLUTARATE ALDOLASE 3-RELATED"/>
    <property type="match status" value="1"/>
</dbReference>
<reference evidence="8 9" key="1">
    <citation type="submission" date="2016-03" db="EMBL/GenBank/DDBJ databases">
        <title>Draft Genome Assembly of Pseudomonas putida strain CBF10-2.</title>
        <authorList>
            <person name="Iyer R.S."/>
            <person name="Damania A."/>
        </authorList>
    </citation>
    <scope>NUCLEOTIDE SEQUENCE [LARGE SCALE GENOMIC DNA]</scope>
    <source>
        <strain evidence="8 9">CBF10-2</strain>
    </source>
</reference>
<accession>A0A177SNX4</accession>
<evidence type="ECO:0000256" key="4">
    <source>
        <dbReference type="ARBA" id="ARBA00023239"/>
    </source>
</evidence>
<organism evidence="8 9">
    <name type="scientific">Pseudomonas putida</name>
    <name type="common">Arthrobacter siderocapsulatus</name>
    <dbReference type="NCBI Taxonomy" id="303"/>
    <lineage>
        <taxon>Bacteria</taxon>
        <taxon>Pseudomonadati</taxon>
        <taxon>Pseudomonadota</taxon>
        <taxon>Gammaproteobacteria</taxon>
        <taxon>Pseudomonadales</taxon>
        <taxon>Pseudomonadaceae</taxon>
        <taxon>Pseudomonas</taxon>
    </lineage>
</organism>
<dbReference type="Pfam" id="PF03737">
    <property type="entry name" value="RraA-like"/>
    <property type="match status" value="1"/>
</dbReference>
<protein>
    <recommendedName>
        <fullName evidence="2">Putative 4-hydroxy-4-methyl-2-oxoglutarate aldolase</fullName>
    </recommendedName>
    <alternativeName>
        <fullName evidence="5">Regulator of ribonuclease activity homolog</fullName>
    </alternativeName>
    <alternativeName>
        <fullName evidence="6">RraA-like protein</fullName>
    </alternativeName>
</protein>
<dbReference type="Gene3D" id="3.50.30.40">
    <property type="entry name" value="Ribonuclease E inhibitor RraA/RraA-like"/>
    <property type="match status" value="1"/>
</dbReference>
<feature type="binding site" evidence="7">
    <location>
        <begin position="99"/>
        <end position="102"/>
    </location>
    <ligand>
        <name>substrate</name>
    </ligand>
</feature>
<dbReference type="SUPFAM" id="SSF89562">
    <property type="entry name" value="RraA-like"/>
    <property type="match status" value="1"/>
</dbReference>
<gene>
    <name evidence="8" type="ORF">AYO28_17840</name>
</gene>
<evidence type="ECO:0000313" key="9">
    <source>
        <dbReference type="Proteomes" id="UP000077752"/>
    </source>
</evidence>
<evidence type="ECO:0000313" key="8">
    <source>
        <dbReference type="EMBL" id="OAI92654.1"/>
    </source>
</evidence>
<keyword evidence="8" id="KW-0808">Transferase</keyword>
<evidence type="ECO:0000256" key="5">
    <source>
        <dbReference type="ARBA" id="ARBA00029596"/>
    </source>
</evidence>
<evidence type="ECO:0000256" key="2">
    <source>
        <dbReference type="ARBA" id="ARBA00016549"/>
    </source>
</evidence>
<proteinExistence type="predicted"/>
<dbReference type="RefSeq" id="WP_009404659.1">
    <property type="nucleotide sequence ID" value="NZ_LUCV01000017.1"/>
</dbReference>
<dbReference type="GO" id="GO:0032259">
    <property type="term" value="P:methylation"/>
    <property type="evidence" value="ECO:0007669"/>
    <property type="project" value="UniProtKB-KW"/>
</dbReference>
<keyword evidence="3 7" id="KW-0479">Metal-binding</keyword>
<feature type="binding site" evidence="7">
    <location>
        <position position="122"/>
    </location>
    <ligand>
        <name>Mg(2+)</name>
        <dbReference type="ChEBI" id="CHEBI:18420"/>
    </ligand>
</feature>
<dbReference type="GO" id="GO:0047443">
    <property type="term" value="F:4-hydroxy-4-methyl-2-oxoglutarate aldolase activity"/>
    <property type="evidence" value="ECO:0007669"/>
    <property type="project" value="TreeGrafter"/>
</dbReference>
<dbReference type="Proteomes" id="UP000077752">
    <property type="component" value="Unassembled WGS sequence"/>
</dbReference>
<name>A0A177SNX4_PSEPU</name>
<dbReference type="Gene3D" id="1.20.5.3070">
    <property type="match status" value="1"/>
</dbReference>
<dbReference type="AlphaFoldDB" id="A0A177SNX4"/>
<evidence type="ECO:0000256" key="1">
    <source>
        <dbReference type="ARBA" id="ARBA00001968"/>
    </source>
</evidence>
<sequence>MNAITSPVRQDPALLKACEALDTASLSDALDSLGISGGLAGLHQQVPGTRCVGFAYTVLYEPVQERSGFRNAANYIDDVPSDAVIVSSNPGRTDCTTWGDILTHVAVSRGIRGTLIDGAARDIDTVQRLGYPLFSRARFMQSAKNRVQLKAAQVPVQVSGVTVHPGDLVVCDSSGCLVIPAGQAEEVIRRARAVEQTERDIIQSVNEGYSLEQARALHRYDQPWLSSGEKRTSA</sequence>
<dbReference type="InterPro" id="IPR005493">
    <property type="entry name" value="RraA/RraA-like"/>
</dbReference>